<evidence type="ECO:0000256" key="12">
    <source>
        <dbReference type="HAMAP-Rule" id="MF_01393"/>
    </source>
</evidence>
<protein>
    <recommendedName>
        <fullName evidence="12 13">ATP synthase subunit a</fullName>
    </recommendedName>
    <alternativeName>
        <fullName evidence="12">ATP synthase F0 sector subunit a</fullName>
    </alternativeName>
    <alternativeName>
        <fullName evidence="12">F-ATPase subunit 6</fullName>
    </alternativeName>
</protein>
<dbReference type="Pfam" id="PF00119">
    <property type="entry name" value="ATP-synt_A"/>
    <property type="match status" value="1"/>
</dbReference>
<dbReference type="GO" id="GO:0046933">
    <property type="term" value="F:proton-transporting ATP synthase activity, rotational mechanism"/>
    <property type="evidence" value="ECO:0007669"/>
    <property type="project" value="UniProtKB-UniRule"/>
</dbReference>
<dbReference type="CDD" id="cd00310">
    <property type="entry name" value="ATP-synt_Fo_a_6"/>
    <property type="match status" value="1"/>
</dbReference>
<reference evidence="14 15" key="1">
    <citation type="submission" date="2019-11" db="EMBL/GenBank/DDBJ databases">
        <authorList>
            <person name="Khan S.A."/>
            <person name="Jeon C.O."/>
            <person name="Chun B.H."/>
        </authorList>
    </citation>
    <scope>NUCLEOTIDE SEQUENCE [LARGE SCALE GENOMIC DNA]</scope>
    <source>
        <strain evidence="14 15">IMCC 1097</strain>
    </source>
</reference>
<dbReference type="EMBL" id="CP045871">
    <property type="protein sequence ID" value="QGG79135.1"/>
    <property type="molecule type" value="Genomic_DNA"/>
</dbReference>
<dbReference type="PROSITE" id="PS00449">
    <property type="entry name" value="ATPASE_A"/>
    <property type="match status" value="1"/>
</dbReference>
<organism evidence="14 15">
    <name type="scientific">Litorivicinus lipolyticus</name>
    <dbReference type="NCBI Taxonomy" id="418701"/>
    <lineage>
        <taxon>Bacteria</taxon>
        <taxon>Pseudomonadati</taxon>
        <taxon>Pseudomonadota</taxon>
        <taxon>Gammaproteobacteria</taxon>
        <taxon>Oceanospirillales</taxon>
        <taxon>Litorivicinaceae</taxon>
        <taxon>Litorivicinus</taxon>
    </lineage>
</organism>
<keyword evidence="15" id="KW-1185">Reference proteome</keyword>
<feature type="transmembrane region" description="Helical" evidence="12">
    <location>
        <begin position="120"/>
        <end position="142"/>
    </location>
</feature>
<proteinExistence type="inferred from homology"/>
<comment type="function">
    <text evidence="12 13">Key component of the proton channel; it plays a direct role in the translocation of protons across the membrane.</text>
</comment>
<evidence type="ECO:0000256" key="11">
    <source>
        <dbReference type="ARBA" id="ARBA00023310"/>
    </source>
</evidence>
<feature type="transmembrane region" description="Helical" evidence="12">
    <location>
        <begin position="254"/>
        <end position="279"/>
    </location>
</feature>
<dbReference type="NCBIfam" id="NF004477">
    <property type="entry name" value="PRK05815.1-1"/>
    <property type="match status" value="1"/>
</dbReference>
<dbReference type="PANTHER" id="PTHR42823">
    <property type="entry name" value="ATP SYNTHASE SUBUNIT A, CHLOROPLASTIC"/>
    <property type="match status" value="1"/>
</dbReference>
<keyword evidence="5 12" id="KW-0138">CF(0)</keyword>
<comment type="similarity">
    <text evidence="2 12 13">Belongs to the ATPase A chain family.</text>
</comment>
<keyword evidence="7 12" id="KW-0375">Hydrogen ion transport</keyword>
<evidence type="ECO:0000313" key="15">
    <source>
        <dbReference type="Proteomes" id="UP000388235"/>
    </source>
</evidence>
<dbReference type="HAMAP" id="MF_01393">
    <property type="entry name" value="ATP_synth_a_bact"/>
    <property type="match status" value="1"/>
</dbReference>
<comment type="subcellular location">
    <subcellularLocation>
        <location evidence="12 13">Cell membrane</location>
        <topology evidence="12 13">Multi-pass membrane protein</topology>
    </subcellularLocation>
    <subcellularLocation>
        <location evidence="1">Membrane</location>
        <topology evidence="1">Multi-pass membrane protein</topology>
    </subcellularLocation>
</comment>
<evidence type="ECO:0000313" key="14">
    <source>
        <dbReference type="EMBL" id="QGG79135.1"/>
    </source>
</evidence>
<evidence type="ECO:0000256" key="10">
    <source>
        <dbReference type="ARBA" id="ARBA00023136"/>
    </source>
</evidence>
<keyword evidence="6 12" id="KW-0812">Transmembrane</keyword>
<dbReference type="FunFam" id="1.20.120.220:FF:000002">
    <property type="entry name" value="ATP synthase subunit a"/>
    <property type="match status" value="1"/>
</dbReference>
<dbReference type="InterPro" id="IPR000568">
    <property type="entry name" value="ATP_synth_F0_asu"/>
</dbReference>
<dbReference type="Proteomes" id="UP000388235">
    <property type="component" value="Chromosome"/>
</dbReference>
<dbReference type="AlphaFoldDB" id="A0A5Q2QDP1"/>
<feature type="transmembrane region" description="Helical" evidence="12">
    <location>
        <begin position="162"/>
        <end position="181"/>
    </location>
</feature>
<evidence type="ECO:0000256" key="5">
    <source>
        <dbReference type="ARBA" id="ARBA00022547"/>
    </source>
</evidence>
<dbReference type="GO" id="GO:0045259">
    <property type="term" value="C:proton-transporting ATP synthase complex"/>
    <property type="evidence" value="ECO:0007669"/>
    <property type="project" value="UniProtKB-KW"/>
</dbReference>
<dbReference type="InterPro" id="IPR045082">
    <property type="entry name" value="ATP_syn_F0_a_bact/chloroplast"/>
</dbReference>
<evidence type="ECO:0000256" key="6">
    <source>
        <dbReference type="ARBA" id="ARBA00022692"/>
    </source>
</evidence>
<sequence>MAAANAGEYILHHLTNLTFGKHPDAGWTFADSRFMEAGQNQYQATGQMASEMGFMAIHVDTMLWSIGLGALFCFFFAKAAKYATSGVPGTLQNLVELVCEFVDTNIKDTFSGKSTLIGPLSLTIFVWVLLMNTMDLVPVDLLPRIFELFGVHYMKVVPTTDVNATLGMALGVFCLIIFYSIRQKGLGGFVGELTLQPFGKWMIPFNLLLEGVGLLAKPISLSLRLFGNLYAGELIFILIALMPFWIQFALSVPWAIFHILVIVLQAFIFMMLTIVYLAMAHEHH</sequence>
<evidence type="ECO:0000256" key="4">
    <source>
        <dbReference type="ARBA" id="ARBA00022475"/>
    </source>
</evidence>
<accession>A0A5Q2QDP1</accession>
<dbReference type="GO" id="GO:0042777">
    <property type="term" value="P:proton motive force-driven plasma membrane ATP synthesis"/>
    <property type="evidence" value="ECO:0007669"/>
    <property type="project" value="TreeGrafter"/>
</dbReference>
<dbReference type="InterPro" id="IPR035908">
    <property type="entry name" value="F0_ATP_A_sf"/>
</dbReference>
<feature type="transmembrane region" description="Helical" evidence="12">
    <location>
        <begin position="229"/>
        <end position="248"/>
    </location>
</feature>
<evidence type="ECO:0000256" key="2">
    <source>
        <dbReference type="ARBA" id="ARBA00006810"/>
    </source>
</evidence>
<dbReference type="OrthoDB" id="9789241at2"/>
<dbReference type="SUPFAM" id="SSF81336">
    <property type="entry name" value="F1F0 ATP synthase subunit A"/>
    <property type="match status" value="1"/>
</dbReference>
<evidence type="ECO:0000256" key="3">
    <source>
        <dbReference type="ARBA" id="ARBA00022448"/>
    </source>
</evidence>
<keyword evidence="8 12" id="KW-1133">Transmembrane helix</keyword>
<evidence type="ECO:0000256" key="8">
    <source>
        <dbReference type="ARBA" id="ARBA00022989"/>
    </source>
</evidence>
<dbReference type="NCBIfam" id="TIGR01131">
    <property type="entry name" value="ATP_synt_6_or_A"/>
    <property type="match status" value="1"/>
</dbReference>
<evidence type="ECO:0000256" key="13">
    <source>
        <dbReference type="RuleBase" id="RU000483"/>
    </source>
</evidence>
<keyword evidence="9 12" id="KW-0406">Ion transport</keyword>
<feature type="transmembrane region" description="Helical" evidence="12">
    <location>
        <begin position="57"/>
        <end position="77"/>
    </location>
</feature>
<dbReference type="PANTHER" id="PTHR42823:SF3">
    <property type="entry name" value="ATP SYNTHASE SUBUNIT A, CHLOROPLASTIC"/>
    <property type="match status" value="1"/>
</dbReference>
<keyword evidence="10 12" id="KW-0472">Membrane</keyword>
<evidence type="ECO:0000256" key="7">
    <source>
        <dbReference type="ARBA" id="ARBA00022781"/>
    </source>
</evidence>
<evidence type="ECO:0000256" key="1">
    <source>
        <dbReference type="ARBA" id="ARBA00004141"/>
    </source>
</evidence>
<keyword evidence="11 12" id="KW-0066">ATP synthesis</keyword>
<dbReference type="InterPro" id="IPR023011">
    <property type="entry name" value="ATP_synth_F0_asu_AS"/>
</dbReference>
<dbReference type="RefSeq" id="WP_153712639.1">
    <property type="nucleotide sequence ID" value="NZ_CP045871.1"/>
</dbReference>
<keyword evidence="4 12" id="KW-1003">Cell membrane</keyword>
<name>A0A5Q2QDP1_9GAMM</name>
<dbReference type="GO" id="GO:0005886">
    <property type="term" value="C:plasma membrane"/>
    <property type="evidence" value="ECO:0007669"/>
    <property type="project" value="UniProtKB-SubCell"/>
</dbReference>
<gene>
    <name evidence="12 14" type="primary">atpB</name>
    <name evidence="14" type="ORF">GH975_00610</name>
</gene>
<keyword evidence="3 12" id="KW-0813">Transport</keyword>
<dbReference type="Gene3D" id="1.20.120.220">
    <property type="entry name" value="ATP synthase, F0 complex, subunit A"/>
    <property type="match status" value="1"/>
</dbReference>
<dbReference type="PRINTS" id="PR00123">
    <property type="entry name" value="ATPASEA"/>
</dbReference>
<dbReference type="KEGG" id="llp:GH975_00610"/>
<evidence type="ECO:0000256" key="9">
    <source>
        <dbReference type="ARBA" id="ARBA00023065"/>
    </source>
</evidence>